<evidence type="ECO:0000256" key="7">
    <source>
        <dbReference type="ARBA" id="ARBA00023242"/>
    </source>
</evidence>
<keyword evidence="6 9" id="KW-0804">Transcription</keyword>
<organism evidence="11">
    <name type="scientific">Moina brachiata</name>
    <dbReference type="NCBI Taxonomy" id="675436"/>
    <lineage>
        <taxon>Eukaryota</taxon>
        <taxon>Metazoa</taxon>
        <taxon>Ecdysozoa</taxon>
        <taxon>Arthropoda</taxon>
        <taxon>Crustacea</taxon>
        <taxon>Branchiopoda</taxon>
        <taxon>Diplostraca</taxon>
        <taxon>Cladocera</taxon>
        <taxon>Anomopoda</taxon>
        <taxon>Moinidae</taxon>
        <taxon>Moina</taxon>
    </lineage>
</organism>
<evidence type="ECO:0000256" key="10">
    <source>
        <dbReference type="SAM" id="Coils"/>
    </source>
</evidence>
<dbReference type="FunFam" id="1.10.287.3490:FF:000001">
    <property type="entry name" value="Mediator of RNA polymerase II transcription subunit 11"/>
    <property type="match status" value="1"/>
</dbReference>
<reference evidence="11" key="1">
    <citation type="submission" date="2018-08" db="EMBL/GenBank/DDBJ databases">
        <authorList>
            <person name="Cornetti L."/>
        </authorList>
    </citation>
    <scope>NUCLEOTIDE SEQUENCE</scope>
    <source>
        <strain evidence="11">DE-FRO-2-1</strain>
    </source>
</reference>
<keyword evidence="5 9" id="KW-0010">Activator</keyword>
<dbReference type="GO" id="GO:0016592">
    <property type="term" value="C:mediator complex"/>
    <property type="evidence" value="ECO:0007669"/>
    <property type="project" value="InterPro"/>
</dbReference>
<dbReference type="AlphaFoldDB" id="A0A4Y7NJS8"/>
<comment type="subcellular location">
    <subcellularLocation>
        <location evidence="1 9">Nucleus</location>
    </subcellularLocation>
</comment>
<sequence length="184" mass="20501">MPPAEAMLAEINRLRERLLMLESENASLSAKLNRQQWEVENRLAEIEMQICGAGSPMSTNSMPIDRLQALDNVEKEIASCILSAGQALQELSKDKPSMKQVEGHTTQFVKTLGRVEAELSQHINYLTQVSTGQAHEGSSYGSLKMHKLACHRLDHTRKKLQELESLRNRAIAAATRPTSVQNNP</sequence>
<evidence type="ECO:0000256" key="6">
    <source>
        <dbReference type="ARBA" id="ARBA00023163"/>
    </source>
</evidence>
<proteinExistence type="evidence at transcript level"/>
<evidence type="ECO:0000313" key="11">
    <source>
        <dbReference type="EMBL" id="SVE93412.1"/>
    </source>
</evidence>
<comment type="subunit">
    <text evidence="9">Component of the Mediator complex.</text>
</comment>
<evidence type="ECO:0000256" key="5">
    <source>
        <dbReference type="ARBA" id="ARBA00023159"/>
    </source>
</evidence>
<feature type="coiled-coil region" evidence="10">
    <location>
        <begin position="4"/>
        <end position="31"/>
    </location>
</feature>
<keyword evidence="7 9" id="KW-0539">Nucleus</keyword>
<dbReference type="InterPro" id="IPR019404">
    <property type="entry name" value="Mediator_Med11"/>
</dbReference>
<comment type="similarity">
    <text evidence="2 9">Belongs to the Mediator complex subunit 11 family.</text>
</comment>
<dbReference type="PANTHER" id="PTHR22890">
    <property type="entry name" value="MEDIATOR OF RNA POLYMERASE II TRANSCRIPTION SUBUNIT 11"/>
    <property type="match status" value="1"/>
</dbReference>
<gene>
    <name evidence="11" type="primary">EOG090X0LXA</name>
    <name evidence="9" type="synonym">MED11</name>
</gene>
<comment type="function">
    <text evidence="9">Component of the Mediator complex, a coactivator involved in the regulated transcription of nearly all RNA polymerase II-dependent genes. Mediator functions as a bridge to convey information from gene-specific regulatory proteins to the basal RNA polymerase II transcription machinery. Mediator is recruited to promoters by direct interactions with regulatory proteins and serves as a scaffold for the assembly of a functional pre-initiation complex with RNA polymerase II and the general transcription factors.</text>
</comment>
<evidence type="ECO:0000256" key="9">
    <source>
        <dbReference type="RuleBase" id="RU364147"/>
    </source>
</evidence>
<dbReference type="GO" id="GO:0003712">
    <property type="term" value="F:transcription coregulator activity"/>
    <property type="evidence" value="ECO:0007669"/>
    <property type="project" value="InterPro"/>
</dbReference>
<evidence type="ECO:0000256" key="4">
    <source>
        <dbReference type="ARBA" id="ARBA00023015"/>
    </source>
</evidence>
<dbReference type="Pfam" id="PF10280">
    <property type="entry name" value="Med11"/>
    <property type="match status" value="1"/>
</dbReference>
<dbReference type="Gene3D" id="1.10.287.3490">
    <property type="match status" value="1"/>
</dbReference>
<evidence type="ECO:0000256" key="2">
    <source>
        <dbReference type="ARBA" id="ARBA00008186"/>
    </source>
</evidence>
<dbReference type="EMBL" id="LR023793">
    <property type="protein sequence ID" value="SVE93412.1"/>
    <property type="molecule type" value="mRNA"/>
</dbReference>
<evidence type="ECO:0000256" key="3">
    <source>
        <dbReference type="ARBA" id="ARBA00019621"/>
    </source>
</evidence>
<protein>
    <recommendedName>
        <fullName evidence="3 9">Mediator of RNA polymerase II transcription subunit 11</fullName>
    </recommendedName>
    <alternativeName>
        <fullName evidence="8 9">Mediator complex subunit 11</fullName>
    </alternativeName>
</protein>
<evidence type="ECO:0000256" key="1">
    <source>
        <dbReference type="ARBA" id="ARBA00004123"/>
    </source>
</evidence>
<accession>A0A4Y7NJS8</accession>
<name>A0A4Y7NJS8_9CRUS</name>
<dbReference type="GO" id="GO:0006357">
    <property type="term" value="P:regulation of transcription by RNA polymerase II"/>
    <property type="evidence" value="ECO:0007669"/>
    <property type="project" value="InterPro"/>
</dbReference>
<evidence type="ECO:0000256" key="8">
    <source>
        <dbReference type="ARBA" id="ARBA00032011"/>
    </source>
</evidence>
<keyword evidence="4 9" id="KW-0805">Transcription regulation</keyword>
<keyword evidence="10" id="KW-0175">Coiled coil</keyword>